<proteinExistence type="predicted"/>
<gene>
    <name evidence="3" type="ORF">DB31_8083</name>
</gene>
<feature type="region of interest" description="Disordered" evidence="1">
    <location>
        <begin position="508"/>
        <end position="532"/>
    </location>
</feature>
<feature type="domain" description="Tox-GHH2" evidence="2">
    <location>
        <begin position="420"/>
        <end position="502"/>
    </location>
</feature>
<evidence type="ECO:0000259" key="2">
    <source>
        <dbReference type="Pfam" id="PF15635"/>
    </source>
</evidence>
<organism evidence="3 4">
    <name type="scientific">Hyalangium minutum</name>
    <dbReference type="NCBI Taxonomy" id="394096"/>
    <lineage>
        <taxon>Bacteria</taxon>
        <taxon>Pseudomonadati</taxon>
        <taxon>Myxococcota</taxon>
        <taxon>Myxococcia</taxon>
        <taxon>Myxococcales</taxon>
        <taxon>Cystobacterineae</taxon>
        <taxon>Archangiaceae</taxon>
        <taxon>Hyalangium</taxon>
    </lineage>
</organism>
<protein>
    <recommendedName>
        <fullName evidence="2">Tox-GHH2 domain-containing protein</fullName>
    </recommendedName>
</protein>
<dbReference type="CDD" id="cd14740">
    <property type="entry name" value="PAAR_4"/>
    <property type="match status" value="1"/>
</dbReference>
<accession>A0A085WIT7</accession>
<sequence length="532" mass="57530">MQTHVYANGREICSQAADGKSSAAFPDVCWSPPAPPAGPIQLPYPNTAFAKDLANGTNTVFICGSIVARKDESYISTSTGNEPATRQFPKGVNTGALKGKAYFTSWSMNVMVEGSNVPRHQDLMTHNHASPGGQTPAHTYVDDALKDFPKDCKKERKAILQECGPEPKESEQAKNIRKARRKFLSKVGERFNKVLGGANGSSKGGNTAWMEHCDGLWIKPSADYHSQMEKLAGEIQDIKNDLGGIAATVVKPAIESLGRELLERAAREAAERAVKLGARSAARWGVGAAGAAVAGVGVIVTETIATAWNVYDMASTAYEGYQLTSQMMDSLNEIKDVMGHFDNALQGLDSAWQDAKSNPQKAIANLMQVIARLNSCVRARRCNLVPFKNTDSAKALGGSGCCPGQTGHHVLPHSMTEGNCPGYKEDEAPTLCVEGVNWSHGSHGMMHRALKARMDDYKNGWFGSKTEISYEKARDLGIKSITDTFPESKCSEDCLKAQLDKYYKDKCKSPLPPVSGMPGRSQKIPSPKSRSE</sequence>
<dbReference type="EMBL" id="JMCB01000007">
    <property type="protein sequence ID" value="KFE67600.1"/>
    <property type="molecule type" value="Genomic_DNA"/>
</dbReference>
<evidence type="ECO:0000256" key="1">
    <source>
        <dbReference type="SAM" id="MobiDB-lite"/>
    </source>
</evidence>
<dbReference type="Pfam" id="PF13665">
    <property type="entry name" value="Tox-PAAR-like"/>
    <property type="match status" value="1"/>
</dbReference>
<name>A0A085WIT7_9BACT</name>
<dbReference type="Proteomes" id="UP000028725">
    <property type="component" value="Unassembled WGS sequence"/>
</dbReference>
<evidence type="ECO:0000313" key="4">
    <source>
        <dbReference type="Proteomes" id="UP000028725"/>
    </source>
</evidence>
<dbReference type="InterPro" id="IPR028917">
    <property type="entry name" value="Tox-GHH2_domain"/>
</dbReference>
<dbReference type="RefSeq" id="WP_044190353.1">
    <property type="nucleotide sequence ID" value="NZ_JMCB01000007.1"/>
</dbReference>
<keyword evidence="4" id="KW-1185">Reference proteome</keyword>
<dbReference type="AlphaFoldDB" id="A0A085WIT7"/>
<reference evidence="3 4" key="1">
    <citation type="submission" date="2014-04" db="EMBL/GenBank/DDBJ databases">
        <title>Genome assembly of Hyalangium minutum DSM 14724.</title>
        <authorList>
            <person name="Sharma G."/>
            <person name="Subramanian S."/>
        </authorList>
    </citation>
    <scope>NUCLEOTIDE SEQUENCE [LARGE SCALE GENOMIC DNA]</scope>
    <source>
        <strain evidence="3 4">DSM 14724</strain>
    </source>
</reference>
<dbReference type="PATRIC" id="fig|394096.3.peg.4122"/>
<comment type="caution">
    <text evidence="3">The sequence shown here is derived from an EMBL/GenBank/DDBJ whole genome shotgun (WGS) entry which is preliminary data.</text>
</comment>
<dbReference type="Pfam" id="PF15635">
    <property type="entry name" value="Tox-GHH2"/>
    <property type="match status" value="1"/>
</dbReference>
<evidence type="ECO:0000313" key="3">
    <source>
        <dbReference type="EMBL" id="KFE67600.1"/>
    </source>
</evidence>
<dbReference type="STRING" id="394096.DB31_8083"/>